<evidence type="ECO:0000256" key="2">
    <source>
        <dbReference type="ARBA" id="ARBA00011006"/>
    </source>
</evidence>
<feature type="transmembrane region" description="Helical" evidence="7">
    <location>
        <begin position="6"/>
        <end position="22"/>
    </location>
</feature>
<dbReference type="KEGG" id="cdo:CDOO_12850"/>
<organism evidence="8 9">
    <name type="scientific">Corynebacterium doosanense CAU 212 = DSM 45436</name>
    <dbReference type="NCBI Taxonomy" id="558173"/>
    <lineage>
        <taxon>Bacteria</taxon>
        <taxon>Bacillati</taxon>
        <taxon>Actinomycetota</taxon>
        <taxon>Actinomycetes</taxon>
        <taxon>Mycobacteriales</taxon>
        <taxon>Corynebacteriaceae</taxon>
        <taxon>Corynebacterium</taxon>
    </lineage>
</organism>
<dbReference type="PANTHER" id="PTHR33884">
    <property type="entry name" value="UPF0410 PROTEIN YMGE"/>
    <property type="match status" value="1"/>
</dbReference>
<evidence type="ECO:0000256" key="5">
    <source>
        <dbReference type="ARBA" id="ARBA00022989"/>
    </source>
</evidence>
<dbReference type="RefSeq" id="WP_018021998.1">
    <property type="nucleotide sequence ID" value="NZ_AQUX01000005.1"/>
</dbReference>
<feature type="transmembrane region" description="Helical" evidence="7">
    <location>
        <begin position="62"/>
        <end position="83"/>
    </location>
</feature>
<dbReference type="EMBL" id="CP006764">
    <property type="protein sequence ID" value="AIT62051.1"/>
    <property type="molecule type" value="Genomic_DNA"/>
</dbReference>
<dbReference type="AlphaFoldDB" id="A0A097IIT5"/>
<keyword evidence="6 7" id="KW-0472">Membrane</keyword>
<protein>
    <recommendedName>
        <fullName evidence="10">Transglycosylase</fullName>
    </recommendedName>
</protein>
<dbReference type="GO" id="GO:0005886">
    <property type="term" value="C:plasma membrane"/>
    <property type="evidence" value="ECO:0007669"/>
    <property type="project" value="UniProtKB-SubCell"/>
</dbReference>
<dbReference type="HOGENOM" id="CLU_160040_0_0_11"/>
<feature type="transmembrane region" description="Helical" evidence="7">
    <location>
        <begin position="34"/>
        <end position="56"/>
    </location>
</feature>
<proteinExistence type="inferred from homology"/>
<keyword evidence="4 7" id="KW-0812">Transmembrane</keyword>
<evidence type="ECO:0000313" key="8">
    <source>
        <dbReference type="EMBL" id="AIT62051.1"/>
    </source>
</evidence>
<keyword evidence="9" id="KW-1185">Reference proteome</keyword>
<evidence type="ECO:0000256" key="4">
    <source>
        <dbReference type="ARBA" id="ARBA00022692"/>
    </source>
</evidence>
<evidence type="ECO:0000256" key="1">
    <source>
        <dbReference type="ARBA" id="ARBA00004651"/>
    </source>
</evidence>
<comment type="similarity">
    <text evidence="2">Belongs to the UPF0410 family.</text>
</comment>
<evidence type="ECO:0008006" key="10">
    <source>
        <dbReference type="Google" id="ProtNLM"/>
    </source>
</evidence>
<accession>A0A097IIT5</accession>
<gene>
    <name evidence="8" type="ORF">CDOO_12850</name>
</gene>
<evidence type="ECO:0000256" key="3">
    <source>
        <dbReference type="ARBA" id="ARBA00022475"/>
    </source>
</evidence>
<dbReference type="Proteomes" id="UP000029914">
    <property type="component" value="Chromosome"/>
</dbReference>
<dbReference type="Pfam" id="PF04226">
    <property type="entry name" value="Transgly_assoc"/>
    <property type="match status" value="1"/>
</dbReference>
<evidence type="ECO:0000313" key="9">
    <source>
        <dbReference type="Proteomes" id="UP000029914"/>
    </source>
</evidence>
<evidence type="ECO:0000256" key="6">
    <source>
        <dbReference type="ARBA" id="ARBA00023136"/>
    </source>
</evidence>
<dbReference type="InterPro" id="IPR007341">
    <property type="entry name" value="Transgly_assoc"/>
</dbReference>
<dbReference type="STRING" id="558173.CDOO_12850"/>
<evidence type="ECO:0000256" key="7">
    <source>
        <dbReference type="SAM" id="Phobius"/>
    </source>
</evidence>
<dbReference type="eggNOG" id="COG2261">
    <property type="taxonomic scope" value="Bacteria"/>
</dbReference>
<dbReference type="PANTHER" id="PTHR33884:SF3">
    <property type="entry name" value="UPF0410 PROTEIN YMGE"/>
    <property type="match status" value="1"/>
</dbReference>
<keyword evidence="5 7" id="KW-1133">Transmembrane helix</keyword>
<comment type="subcellular location">
    <subcellularLocation>
        <location evidence="1">Cell membrane</location>
        <topology evidence="1">Multi-pass membrane protein</topology>
    </subcellularLocation>
</comment>
<reference evidence="8 9" key="1">
    <citation type="submission" date="2013-09" db="EMBL/GenBank/DDBJ databases">
        <title>Complete genome sequence of Corynebacterium doosanense CAU 212(T) (=DSM 45436(T)), isolated from activated sludge.</title>
        <authorList>
            <person name="Schaffert L."/>
            <person name="Albersmeier A."/>
            <person name="Kalinowski J."/>
            <person name="Ruckert C."/>
        </authorList>
    </citation>
    <scope>NUCLEOTIDE SEQUENCE [LARGE SCALE GENOMIC DNA]</scope>
    <source>
        <strain evidence="8 9">CAU 212</strain>
    </source>
</reference>
<keyword evidence="3" id="KW-1003">Cell membrane</keyword>
<name>A0A097IIT5_9CORY</name>
<sequence>MAVGLGGIIGWLVLGGLAGWIASMIKGKNAQMGIVANVVVGIVGALIGGFLLGLFMEGQAGLFISFITAIVGAVILLSIINMVRK</sequence>